<sequence>MTRAIKRSANNTATDVSDVEKSIPIVLYSLKDGIVRLVQRPTFLDAVFLLFTFIAIVAALPFYPLVLVVILAALLFAAALYHPFLGLITLMILMFTVLLYQVPLFAWIFLFIMSLSLIFGYMHYKTITFIYMLIALSFSFLGYLFAIPAFIVGVLQVGYKRAIVMAVCFVLGVVMISAMTGVQNTSYIVYNAAIAHSQINATSVYSYTVVSKPALSLFNFGAGFGKALNVASSTRVIDGISTMLFAEMYSFIISPFGYLLEIVALVGIVMAIDNFAASSRSQYKGAEASIIGMAYPAAAVGLSFLFHYTISSYVVVIVSAAIAPILLYGIEFYNLDIVKSLAMRKQDTRMKFGEAFEDLQVGNTNETFDDIGNYENTKKELKEAVLSPIEQRGISRAYNIKPVKGILFFGPPGTGKTMMMRALSNEIHANFYYVKTPDLISAFSGETEKMVSKIFTTARKHQPCVLFFDEIDTLATNRDDPNVDQIRRQALTQLLVEMDGFQKTDRIIAVGATNVPNMLDPAILRPGRFDKIIYMPLPDFLGRQKVFKMYLDRLPVADDIKYEELASNTERYSGADIKAVCDSVAQVVAQEASSKHKVLRITQNDILGIISATKPSTTLSQIEEYNTFRVQFERSFYEESSVEKEDNAVKLNDVIGMDEAKSSLVNAIQTPLMHPDLMKKYDIKAIRGLLLFGPPGTGKTMLMRAAMNDQSLKGATMIEINGAEIANMGLEKGNATIKDIFDRARENEPAIIFIDEIDGIAPSRSGATENASQITTELLKQMDGLTKPYGVVVVAATNRPDSLDTAILRPGRFDKIIFVKPPTSQQRALIFREYFKNVPLDDNIDFDKLA</sequence>
<comment type="caution">
    <text evidence="6">The sequence shown here is derived from an EMBL/GenBank/DDBJ whole genome shotgun (WGS) entry which is preliminary data.</text>
</comment>
<keyword evidence="3" id="KW-0175">Coiled coil</keyword>
<feature type="transmembrane region" description="Helical" evidence="4">
    <location>
        <begin position="69"/>
        <end position="97"/>
    </location>
</feature>
<evidence type="ECO:0000313" key="6">
    <source>
        <dbReference type="EMBL" id="EQD61664.1"/>
    </source>
</evidence>
<dbReference type="InterPro" id="IPR027417">
    <property type="entry name" value="P-loop_NTPase"/>
</dbReference>
<evidence type="ECO:0000256" key="3">
    <source>
        <dbReference type="ARBA" id="ARBA00023054"/>
    </source>
</evidence>
<dbReference type="Gene3D" id="1.10.8.60">
    <property type="match status" value="1"/>
</dbReference>
<feature type="transmembrane region" description="Helical" evidence="4">
    <location>
        <begin position="162"/>
        <end position="182"/>
    </location>
</feature>
<dbReference type="InterPro" id="IPR003959">
    <property type="entry name" value="ATPase_AAA_core"/>
</dbReference>
<reference evidence="6" key="2">
    <citation type="journal article" date="2014" name="ISME J.">
        <title>Microbial stratification in low pH oxic and suboxic macroscopic growths along an acid mine drainage.</title>
        <authorList>
            <person name="Mendez-Garcia C."/>
            <person name="Mesa V."/>
            <person name="Sprenger R.R."/>
            <person name="Richter M."/>
            <person name="Diez M.S."/>
            <person name="Solano J."/>
            <person name="Bargiela R."/>
            <person name="Golyshina O.V."/>
            <person name="Manteca A."/>
            <person name="Ramos J.L."/>
            <person name="Gallego J.R."/>
            <person name="Llorente I."/>
            <person name="Martins Dos Santos V.A."/>
            <person name="Jensen O.N."/>
            <person name="Pelaez A.I."/>
            <person name="Sanchez J."/>
            <person name="Ferrer M."/>
        </authorList>
    </citation>
    <scope>NUCLEOTIDE SEQUENCE</scope>
</reference>
<dbReference type="Pfam" id="PF00004">
    <property type="entry name" value="AAA"/>
    <property type="match status" value="2"/>
</dbReference>
<feature type="transmembrane region" description="Helical" evidence="4">
    <location>
        <begin position="251"/>
        <end position="276"/>
    </location>
</feature>
<dbReference type="GO" id="GO:0005524">
    <property type="term" value="F:ATP binding"/>
    <property type="evidence" value="ECO:0007669"/>
    <property type="project" value="UniProtKB-KW"/>
</dbReference>
<feature type="domain" description="AAA+ ATPase" evidence="5">
    <location>
        <begin position="402"/>
        <end position="539"/>
    </location>
</feature>
<dbReference type="Gene3D" id="3.40.50.300">
    <property type="entry name" value="P-loop containing nucleotide triphosphate hydrolases"/>
    <property type="match status" value="2"/>
</dbReference>
<accession>T1C8F4</accession>
<name>T1C8F4_9ZZZZ</name>
<evidence type="ECO:0000259" key="5">
    <source>
        <dbReference type="SMART" id="SM00382"/>
    </source>
</evidence>
<proteinExistence type="predicted"/>
<dbReference type="GO" id="GO:0016887">
    <property type="term" value="F:ATP hydrolysis activity"/>
    <property type="evidence" value="ECO:0007669"/>
    <property type="project" value="InterPro"/>
</dbReference>
<dbReference type="SMART" id="SM00382">
    <property type="entry name" value="AAA"/>
    <property type="match status" value="2"/>
</dbReference>
<dbReference type="PROSITE" id="PS00674">
    <property type="entry name" value="AAA"/>
    <property type="match status" value="1"/>
</dbReference>
<dbReference type="InterPro" id="IPR003593">
    <property type="entry name" value="AAA+_ATPase"/>
</dbReference>
<evidence type="ECO:0000256" key="2">
    <source>
        <dbReference type="ARBA" id="ARBA00022840"/>
    </source>
</evidence>
<keyword evidence="1" id="KW-0547">Nucleotide-binding</keyword>
<feature type="transmembrane region" description="Helical" evidence="4">
    <location>
        <begin position="288"/>
        <end position="307"/>
    </location>
</feature>
<dbReference type="InterPro" id="IPR041569">
    <property type="entry name" value="AAA_lid_3"/>
</dbReference>
<feature type="non-terminal residue" evidence="6">
    <location>
        <position position="850"/>
    </location>
</feature>
<keyword evidence="4" id="KW-0812">Transmembrane</keyword>
<dbReference type="InterPro" id="IPR050168">
    <property type="entry name" value="AAA_ATPase_domain"/>
</dbReference>
<keyword evidence="2" id="KW-0067">ATP-binding</keyword>
<dbReference type="Pfam" id="PF17862">
    <property type="entry name" value="AAA_lid_3"/>
    <property type="match status" value="1"/>
</dbReference>
<feature type="transmembrane region" description="Helical" evidence="4">
    <location>
        <begin position="104"/>
        <end position="124"/>
    </location>
</feature>
<feature type="transmembrane region" description="Helical" evidence="4">
    <location>
        <begin position="43"/>
        <end position="63"/>
    </location>
</feature>
<feature type="transmembrane region" description="Helical" evidence="4">
    <location>
        <begin position="130"/>
        <end position="155"/>
    </location>
</feature>
<dbReference type="PANTHER" id="PTHR23077">
    <property type="entry name" value="AAA-FAMILY ATPASE"/>
    <property type="match status" value="1"/>
</dbReference>
<organism evidence="6">
    <name type="scientific">mine drainage metagenome</name>
    <dbReference type="NCBI Taxonomy" id="410659"/>
    <lineage>
        <taxon>unclassified sequences</taxon>
        <taxon>metagenomes</taxon>
        <taxon>ecological metagenomes</taxon>
    </lineage>
</organism>
<dbReference type="FunFam" id="3.40.50.300:FF:001025">
    <property type="entry name" value="ATPase family, AAA domain-containing 2B"/>
    <property type="match status" value="2"/>
</dbReference>
<gene>
    <name evidence="6" type="ORF">B2A_03158</name>
</gene>
<dbReference type="SUPFAM" id="SSF52540">
    <property type="entry name" value="P-loop containing nucleoside triphosphate hydrolases"/>
    <property type="match status" value="2"/>
</dbReference>
<reference evidence="6" key="1">
    <citation type="submission" date="2013-08" db="EMBL/GenBank/DDBJ databases">
        <authorList>
            <person name="Mendez C."/>
            <person name="Richter M."/>
            <person name="Ferrer M."/>
            <person name="Sanchez J."/>
        </authorList>
    </citation>
    <scope>NUCLEOTIDE SEQUENCE</scope>
</reference>
<dbReference type="AlphaFoldDB" id="T1C8F4"/>
<evidence type="ECO:0000256" key="4">
    <source>
        <dbReference type="SAM" id="Phobius"/>
    </source>
</evidence>
<evidence type="ECO:0000256" key="1">
    <source>
        <dbReference type="ARBA" id="ARBA00022741"/>
    </source>
</evidence>
<feature type="domain" description="AAA+ ATPase" evidence="5">
    <location>
        <begin position="685"/>
        <end position="823"/>
    </location>
</feature>
<dbReference type="InterPro" id="IPR003960">
    <property type="entry name" value="ATPase_AAA_CS"/>
</dbReference>
<keyword evidence="4" id="KW-0472">Membrane</keyword>
<feature type="transmembrane region" description="Helical" evidence="4">
    <location>
        <begin position="313"/>
        <end position="335"/>
    </location>
</feature>
<keyword evidence="4" id="KW-1133">Transmembrane helix</keyword>
<dbReference type="EMBL" id="AUZZ01002111">
    <property type="protein sequence ID" value="EQD61664.1"/>
    <property type="molecule type" value="Genomic_DNA"/>
</dbReference>
<protein>
    <submittedName>
        <fullName evidence="6">AAA family ATPase, subfamily protein</fullName>
    </submittedName>
</protein>